<keyword evidence="2" id="KW-1185">Reference proteome</keyword>
<proteinExistence type="predicted"/>
<reference evidence="1" key="1">
    <citation type="journal article" date="2021" name="Nat. Commun.">
        <title>Genetic determinants of endophytism in the Arabidopsis root mycobiome.</title>
        <authorList>
            <person name="Mesny F."/>
            <person name="Miyauchi S."/>
            <person name="Thiergart T."/>
            <person name="Pickel B."/>
            <person name="Atanasova L."/>
            <person name="Karlsson M."/>
            <person name="Huettel B."/>
            <person name="Barry K.W."/>
            <person name="Haridas S."/>
            <person name="Chen C."/>
            <person name="Bauer D."/>
            <person name="Andreopoulos W."/>
            <person name="Pangilinan J."/>
            <person name="LaButti K."/>
            <person name="Riley R."/>
            <person name="Lipzen A."/>
            <person name="Clum A."/>
            <person name="Drula E."/>
            <person name="Henrissat B."/>
            <person name="Kohler A."/>
            <person name="Grigoriev I.V."/>
            <person name="Martin F.M."/>
            <person name="Hacquard S."/>
        </authorList>
    </citation>
    <scope>NUCLEOTIDE SEQUENCE</scope>
    <source>
        <strain evidence="1">MPI-CAGE-AT-0147</strain>
    </source>
</reference>
<name>A0A9P9FRT6_9HYPO</name>
<dbReference type="Proteomes" id="UP000738349">
    <property type="component" value="Unassembled WGS sequence"/>
</dbReference>
<evidence type="ECO:0000313" key="2">
    <source>
        <dbReference type="Proteomes" id="UP000738349"/>
    </source>
</evidence>
<dbReference type="AlphaFoldDB" id="A0A9P9FRT6"/>
<dbReference type="Gene3D" id="3.40.50.360">
    <property type="match status" value="1"/>
</dbReference>
<dbReference type="InterPro" id="IPR029039">
    <property type="entry name" value="Flavoprotein-like_sf"/>
</dbReference>
<evidence type="ECO:0000313" key="1">
    <source>
        <dbReference type="EMBL" id="KAH7176079.1"/>
    </source>
</evidence>
<protein>
    <recommendedName>
        <fullName evidence="3">NADPH-dependent FMN reductase-like domain-containing protein</fullName>
    </recommendedName>
</protein>
<sequence>MLAKSTPRVFRPWPALVLRYSIFHRTQAQFRRFYASITMKGHGDLNNSYAARPQAELVPNPTYSGRSFAISKDDDELDIRERYRPFLLDEACEDADWVALLELSTALKMVEPEIINRGHDRLRILVLYGSMRSRSYSRLLAYECSRILFRLGCDVRVYDPTGLPQKDDIQHICCIR</sequence>
<dbReference type="SUPFAM" id="SSF52218">
    <property type="entry name" value="Flavoproteins"/>
    <property type="match status" value="1"/>
</dbReference>
<gene>
    <name evidence="1" type="ORF">EDB81DRAFT_771847</name>
</gene>
<organism evidence="1 2">
    <name type="scientific">Dactylonectria macrodidyma</name>
    <dbReference type="NCBI Taxonomy" id="307937"/>
    <lineage>
        <taxon>Eukaryota</taxon>
        <taxon>Fungi</taxon>
        <taxon>Dikarya</taxon>
        <taxon>Ascomycota</taxon>
        <taxon>Pezizomycotina</taxon>
        <taxon>Sordariomycetes</taxon>
        <taxon>Hypocreomycetidae</taxon>
        <taxon>Hypocreales</taxon>
        <taxon>Nectriaceae</taxon>
        <taxon>Dactylonectria</taxon>
    </lineage>
</organism>
<dbReference type="OrthoDB" id="8300214at2759"/>
<dbReference type="EMBL" id="JAGMUV010000001">
    <property type="protein sequence ID" value="KAH7176079.1"/>
    <property type="molecule type" value="Genomic_DNA"/>
</dbReference>
<dbReference type="InterPro" id="IPR014063">
    <property type="entry name" value="Arsenate-R_ArsH"/>
</dbReference>
<comment type="caution">
    <text evidence="1">The sequence shown here is derived from an EMBL/GenBank/DDBJ whole genome shotgun (WGS) entry which is preliminary data.</text>
</comment>
<dbReference type="PANTHER" id="PTHR43590">
    <property type="entry name" value="ARSENIC RESISTANCE PROTEIN ARSH (AFU_ORTHOLOGUE AFUA_5G15030)"/>
    <property type="match status" value="1"/>
</dbReference>
<dbReference type="PANTHER" id="PTHR43590:SF1">
    <property type="entry name" value="ARSENIC RESISTANCE PROTEIN ARSH (AFU_ORTHOLOGUE AFUA_5G15030)"/>
    <property type="match status" value="1"/>
</dbReference>
<evidence type="ECO:0008006" key="3">
    <source>
        <dbReference type="Google" id="ProtNLM"/>
    </source>
</evidence>
<dbReference type="GO" id="GO:0016655">
    <property type="term" value="F:oxidoreductase activity, acting on NAD(P)H, quinone or similar compound as acceptor"/>
    <property type="evidence" value="ECO:0007669"/>
    <property type="project" value="TreeGrafter"/>
</dbReference>
<accession>A0A9P9FRT6</accession>